<organism evidence="1 2">
    <name type="scientific">Faecalibacillus intestinalis</name>
    <dbReference type="NCBI Taxonomy" id="1982626"/>
    <lineage>
        <taxon>Bacteria</taxon>
        <taxon>Bacillati</taxon>
        <taxon>Bacillota</taxon>
        <taxon>Erysipelotrichia</taxon>
        <taxon>Erysipelotrichales</taxon>
        <taxon>Coprobacillaceae</taxon>
        <taxon>Faecalibacillus</taxon>
    </lineage>
</organism>
<sequence length="119" mass="13663">MINVKDIVYKGLSQKNKNVSDAYPQNWADLPAVQYVEEENKVADFTDDKEQSSFIRYRIDIWDNKSTSQTACDVDEVMAGLGFLRTSCSDVPDPSGLKHKQMRYEAIIDCDKQFIYHTS</sequence>
<reference evidence="1" key="1">
    <citation type="submission" date="2021-10" db="EMBL/GenBank/DDBJ databases">
        <title>Collection of gut derived symbiotic bacterial strains cultured from healthy donors.</title>
        <authorList>
            <person name="Lin H."/>
            <person name="Littmann E."/>
            <person name="Kohout C."/>
            <person name="Pamer E.G."/>
        </authorList>
    </citation>
    <scope>NUCLEOTIDE SEQUENCE</scope>
    <source>
        <strain evidence="1">DFI.5.2</strain>
    </source>
</reference>
<name>A0AAW4VN42_9FIRM</name>
<proteinExistence type="predicted"/>
<dbReference type="Proteomes" id="UP001197827">
    <property type="component" value="Unassembled WGS sequence"/>
</dbReference>
<accession>A0AAW4VN42</accession>
<dbReference type="RefSeq" id="WP_032090222.1">
    <property type="nucleotide sequence ID" value="NZ_JADPGY010000013.1"/>
</dbReference>
<evidence type="ECO:0000313" key="2">
    <source>
        <dbReference type="Proteomes" id="UP001197827"/>
    </source>
</evidence>
<gene>
    <name evidence="1" type="ORF">LJD74_08860</name>
</gene>
<comment type="caution">
    <text evidence="1">The sequence shown here is derived from an EMBL/GenBank/DDBJ whole genome shotgun (WGS) entry which is preliminary data.</text>
</comment>
<dbReference type="AlphaFoldDB" id="A0AAW4VN42"/>
<evidence type="ECO:0000313" key="1">
    <source>
        <dbReference type="EMBL" id="MCB8562103.1"/>
    </source>
</evidence>
<dbReference type="EMBL" id="JAJDKQ010000016">
    <property type="protein sequence ID" value="MCB8562103.1"/>
    <property type="molecule type" value="Genomic_DNA"/>
</dbReference>
<protein>
    <submittedName>
        <fullName evidence="1">Uncharacterized protein</fullName>
    </submittedName>
</protein>